<reference evidence="7 8" key="1">
    <citation type="journal article" date="2019" name="New Phytol.">
        <title>Comparative genomics reveals unique wood-decay strategies and fruiting body development in the Schizophyllaceae.</title>
        <authorList>
            <person name="Almasi E."/>
            <person name="Sahu N."/>
            <person name="Krizsan K."/>
            <person name="Balint B."/>
            <person name="Kovacs G.M."/>
            <person name="Kiss B."/>
            <person name="Cseklye J."/>
            <person name="Drula E."/>
            <person name="Henrissat B."/>
            <person name="Nagy I."/>
            <person name="Chovatia M."/>
            <person name="Adam C."/>
            <person name="LaButti K."/>
            <person name="Lipzen A."/>
            <person name="Riley R."/>
            <person name="Grigoriev I.V."/>
            <person name="Nagy L.G."/>
        </authorList>
    </citation>
    <scope>NUCLEOTIDE SEQUENCE [LARGE SCALE GENOMIC DNA]</scope>
    <source>
        <strain evidence="7 8">NL-1724</strain>
    </source>
</reference>
<evidence type="ECO:0000256" key="3">
    <source>
        <dbReference type="ARBA" id="ARBA00022833"/>
    </source>
</evidence>
<dbReference type="Gene3D" id="3.30.160.60">
    <property type="entry name" value="Classic Zinc Finger"/>
    <property type="match status" value="2"/>
</dbReference>
<proteinExistence type="predicted"/>
<dbReference type="PANTHER" id="PTHR23235:SF120">
    <property type="entry name" value="KRUPPEL-LIKE FACTOR 15"/>
    <property type="match status" value="1"/>
</dbReference>
<feature type="compositionally biased region" description="Polar residues" evidence="5">
    <location>
        <begin position="92"/>
        <end position="105"/>
    </location>
</feature>
<gene>
    <name evidence="7" type="ORF">BD626DRAFT_489221</name>
</gene>
<dbReference type="InterPro" id="IPR013087">
    <property type="entry name" value="Znf_C2H2_type"/>
</dbReference>
<evidence type="ECO:0000256" key="4">
    <source>
        <dbReference type="PROSITE-ProRule" id="PRU00042"/>
    </source>
</evidence>
<evidence type="ECO:0000256" key="5">
    <source>
        <dbReference type="SAM" id="MobiDB-lite"/>
    </source>
</evidence>
<evidence type="ECO:0000256" key="2">
    <source>
        <dbReference type="ARBA" id="ARBA00022771"/>
    </source>
</evidence>
<feature type="compositionally biased region" description="Low complexity" evidence="5">
    <location>
        <begin position="294"/>
        <end position="305"/>
    </location>
</feature>
<dbReference type="GO" id="GO:0008270">
    <property type="term" value="F:zinc ion binding"/>
    <property type="evidence" value="ECO:0007669"/>
    <property type="project" value="UniProtKB-KW"/>
</dbReference>
<evidence type="ECO:0000313" key="7">
    <source>
        <dbReference type="EMBL" id="TRM65584.1"/>
    </source>
</evidence>
<dbReference type="GO" id="GO:0000978">
    <property type="term" value="F:RNA polymerase II cis-regulatory region sequence-specific DNA binding"/>
    <property type="evidence" value="ECO:0007669"/>
    <property type="project" value="TreeGrafter"/>
</dbReference>
<dbReference type="InterPro" id="IPR036236">
    <property type="entry name" value="Znf_C2H2_sf"/>
</dbReference>
<dbReference type="GO" id="GO:0000981">
    <property type="term" value="F:DNA-binding transcription factor activity, RNA polymerase II-specific"/>
    <property type="evidence" value="ECO:0007669"/>
    <property type="project" value="TreeGrafter"/>
</dbReference>
<protein>
    <recommendedName>
        <fullName evidence="6">C2H2-type domain-containing protein</fullName>
    </recommendedName>
</protein>
<dbReference type="Pfam" id="PF00096">
    <property type="entry name" value="zf-C2H2"/>
    <property type="match status" value="1"/>
</dbReference>
<evidence type="ECO:0000313" key="8">
    <source>
        <dbReference type="Proteomes" id="UP000320762"/>
    </source>
</evidence>
<organism evidence="7 8">
    <name type="scientific">Schizophyllum amplum</name>
    <dbReference type="NCBI Taxonomy" id="97359"/>
    <lineage>
        <taxon>Eukaryota</taxon>
        <taxon>Fungi</taxon>
        <taxon>Dikarya</taxon>
        <taxon>Basidiomycota</taxon>
        <taxon>Agaricomycotina</taxon>
        <taxon>Agaricomycetes</taxon>
        <taxon>Agaricomycetidae</taxon>
        <taxon>Agaricales</taxon>
        <taxon>Schizophyllaceae</taxon>
        <taxon>Schizophyllum</taxon>
    </lineage>
</organism>
<dbReference type="PROSITE" id="PS00028">
    <property type="entry name" value="ZINC_FINGER_C2H2_1"/>
    <property type="match status" value="2"/>
</dbReference>
<dbReference type="EMBL" id="VDMD01000005">
    <property type="protein sequence ID" value="TRM65584.1"/>
    <property type="molecule type" value="Genomic_DNA"/>
</dbReference>
<feature type="domain" description="C2H2-type" evidence="6">
    <location>
        <begin position="351"/>
        <end position="381"/>
    </location>
</feature>
<accession>A0A550CLF4</accession>
<evidence type="ECO:0000259" key="6">
    <source>
        <dbReference type="PROSITE" id="PS50157"/>
    </source>
</evidence>
<keyword evidence="2 4" id="KW-0863">Zinc-finger</keyword>
<feature type="region of interest" description="Disordered" evidence="5">
    <location>
        <begin position="290"/>
        <end position="320"/>
    </location>
</feature>
<dbReference type="OrthoDB" id="6077919at2759"/>
<feature type="region of interest" description="Disordered" evidence="5">
    <location>
        <begin position="91"/>
        <end position="153"/>
    </location>
</feature>
<dbReference type="PROSITE" id="PS50157">
    <property type="entry name" value="ZINC_FINGER_C2H2_2"/>
    <property type="match status" value="2"/>
</dbReference>
<comment type="caution">
    <text evidence="7">The sequence shown here is derived from an EMBL/GenBank/DDBJ whole genome shotgun (WGS) entry which is preliminary data.</text>
</comment>
<dbReference type="SUPFAM" id="SSF57667">
    <property type="entry name" value="beta-beta-alpha zinc fingers"/>
    <property type="match status" value="1"/>
</dbReference>
<name>A0A550CLF4_9AGAR</name>
<feature type="domain" description="C2H2-type" evidence="6">
    <location>
        <begin position="323"/>
        <end position="350"/>
    </location>
</feature>
<keyword evidence="8" id="KW-1185">Reference proteome</keyword>
<dbReference type="Proteomes" id="UP000320762">
    <property type="component" value="Unassembled WGS sequence"/>
</dbReference>
<dbReference type="AlphaFoldDB" id="A0A550CLF4"/>
<dbReference type="PANTHER" id="PTHR23235">
    <property type="entry name" value="KRUEPPEL-LIKE TRANSCRIPTION FACTOR"/>
    <property type="match status" value="1"/>
</dbReference>
<sequence length="435" mass="47763">MYPAGDSKLWFQHEAGFVSEPVREKSGRMRSNLAQPVGVHPFETLASRGISRAPSSHDPYATYFEESPQSAYRHSISYSWYAAPGAVDTSLARDQSGANPFQPRQTDQRQGRYEGPAPTWGEYHDPVAMPSESRRGEYPSGAASHATGRAGVAHTRSVFQPSYSEPLRVAGRVESVTDDGRSRHRMAPTHWAESPRLETHEHPAARDGLRPGSRFDGRTDTASARLYSTLAGALTPVSPGHVHTPCRQQNPAVGLAIPSSPARSTLAAASAPVTYSTSPPLIGQSYVALDRSNTTGSGSSTTSSPPSSPKDKKSPLMRPPKMHQCPICQKWFPRPGGLQTHMNSHNNVKPYVCGFHDCSLRFTVQSNARRHRRNTHGAEFALEWKEAERRQPPKELAITFDDPVVNSQTYLEAPRQLMWLPPTDLTALEDEQGSP</sequence>
<dbReference type="STRING" id="97359.A0A550CLF4"/>
<keyword evidence="1" id="KW-0479">Metal-binding</keyword>
<keyword evidence="3" id="KW-0862">Zinc</keyword>
<evidence type="ECO:0000256" key="1">
    <source>
        <dbReference type="ARBA" id="ARBA00022723"/>
    </source>
</evidence>
<dbReference type="SMART" id="SM00355">
    <property type="entry name" value="ZnF_C2H2"/>
    <property type="match status" value="2"/>
</dbReference>